<comment type="function">
    <text evidence="15">Bifunctional inositol kinase that acts in concert with the IP6K kinases to synthesize the diphosphate group-containing inositol pyrophosphates diphosphoinositol pentakisphosphate, PP-InsP5, and bis-diphosphoinositol tetrakisphosphate, (PP)2-InsP4. PP-InsP5 and (PP)2-InsP4, also respectively called InsP7 and InsP8, may regulate a variety of cellular processes, including apoptosis, vesicle trafficking, cytoskeletal dynamics, and exocytosis. Phosphorylates inositol hexakisphosphate (InsP6).</text>
</comment>
<dbReference type="GO" id="GO:0071545">
    <property type="term" value="P:inositol phosphate catabolic process"/>
    <property type="evidence" value="ECO:0007669"/>
    <property type="project" value="EnsemblFungi"/>
</dbReference>
<evidence type="ECO:0000256" key="8">
    <source>
        <dbReference type="ARBA" id="ARBA00022777"/>
    </source>
</evidence>
<comment type="catalytic activity">
    <reaction evidence="11">
        <text>5-diphospho-1D-myo-inositol 1,2,3,4,6-pentakisphosphate + ATP + H(+) = 1,5-bis(diphospho)-1D-myo-inositol 2,3,4,6-tetrakisphosphate + ADP</text>
        <dbReference type="Rhea" id="RHEA:10276"/>
        <dbReference type="ChEBI" id="CHEBI:15378"/>
        <dbReference type="ChEBI" id="CHEBI:30616"/>
        <dbReference type="ChEBI" id="CHEBI:58628"/>
        <dbReference type="ChEBI" id="CHEBI:77983"/>
        <dbReference type="ChEBI" id="CHEBI:456216"/>
        <dbReference type="EC" id="2.7.4.24"/>
    </reaction>
    <physiologicalReaction direction="left-to-right" evidence="11">
        <dbReference type="Rhea" id="RHEA:10277"/>
    </physiologicalReaction>
</comment>
<dbReference type="InterPro" id="IPR013766">
    <property type="entry name" value="Thioredoxin_domain"/>
</dbReference>
<dbReference type="FunFam" id="3.40.50.11950:FF:000002">
    <property type="entry name" value="Inositol hexakisphosphate and diphosphoinositol-pentakisphosphate kinase"/>
    <property type="match status" value="1"/>
</dbReference>
<dbReference type="GO" id="GO:0005829">
    <property type="term" value="C:cytosol"/>
    <property type="evidence" value="ECO:0007669"/>
    <property type="project" value="TreeGrafter"/>
</dbReference>
<evidence type="ECO:0000256" key="12">
    <source>
        <dbReference type="ARBA" id="ARBA00034629"/>
    </source>
</evidence>
<comment type="catalytic activity">
    <reaction evidence="12">
        <text>1D-myo-inositol hexakisphosphate + ATP = 1-diphospho-1D-myo-inositol 2,3,4,5,6-pentakisphosphate + ADP</text>
        <dbReference type="Rhea" id="RHEA:37459"/>
        <dbReference type="ChEBI" id="CHEBI:30616"/>
        <dbReference type="ChEBI" id="CHEBI:58130"/>
        <dbReference type="ChEBI" id="CHEBI:74946"/>
        <dbReference type="ChEBI" id="CHEBI:456216"/>
        <dbReference type="EC" id="2.7.4.24"/>
    </reaction>
    <physiologicalReaction direction="left-to-right" evidence="12">
        <dbReference type="Rhea" id="RHEA:37460"/>
    </physiologicalReaction>
</comment>
<dbReference type="Gene3D" id="3.30.470.20">
    <property type="entry name" value="ATP-grasp fold, B domain"/>
    <property type="match status" value="1"/>
</dbReference>
<dbReference type="GO" id="GO:0051537">
    <property type="term" value="F:2 iron, 2 sulfur cluster binding"/>
    <property type="evidence" value="ECO:0007669"/>
    <property type="project" value="EnsemblFungi"/>
</dbReference>
<keyword evidence="7 14" id="KW-0547">Nucleotide-binding</keyword>
<evidence type="ECO:0000256" key="7">
    <source>
        <dbReference type="ARBA" id="ARBA00022741"/>
    </source>
</evidence>
<reference evidence="17 18" key="1">
    <citation type="journal article" date="2013" name="Curr. Biol.">
        <title>Shared signatures of parasitism and phylogenomics unite Cryptomycota and microsporidia.</title>
        <authorList>
            <person name="James T.Y."/>
            <person name="Pelin A."/>
            <person name="Bonen L."/>
            <person name="Ahrendt S."/>
            <person name="Sain D."/>
            <person name="Corradi N."/>
            <person name="Stajich J.E."/>
        </authorList>
    </citation>
    <scope>NUCLEOTIDE SEQUENCE [LARGE SCALE GENOMIC DNA]</scope>
    <source>
        <strain evidence="17 18">CSF55</strain>
    </source>
</reference>
<dbReference type="PANTHER" id="PTHR12750">
    <property type="entry name" value="DIPHOSPHOINOSITOL PENTAKISPHOSPHATE KINASE"/>
    <property type="match status" value="1"/>
</dbReference>
<dbReference type="GO" id="GO:0110162">
    <property type="term" value="P:regulation of mitotic spindle elongation (spindle phase three)"/>
    <property type="evidence" value="ECO:0007669"/>
    <property type="project" value="EnsemblFungi"/>
</dbReference>
<evidence type="ECO:0000313" key="17">
    <source>
        <dbReference type="EMBL" id="EPZ35342.1"/>
    </source>
</evidence>
<dbReference type="InterPro" id="IPR040557">
    <property type="entry name" value="VIP1_N"/>
</dbReference>
<evidence type="ECO:0000256" key="15">
    <source>
        <dbReference type="RuleBase" id="RU365032"/>
    </source>
</evidence>
<dbReference type="SUPFAM" id="SSF52833">
    <property type="entry name" value="Thioredoxin-like"/>
    <property type="match status" value="1"/>
</dbReference>
<dbReference type="InterPro" id="IPR037446">
    <property type="entry name" value="His_Pase_VIP1"/>
</dbReference>
<dbReference type="FunFam" id="3.30.470.20:FF:000036">
    <property type="entry name" value="Inositol hexakisphosphate and diphosphoinositol-pentakisphosphate kinase"/>
    <property type="match status" value="1"/>
</dbReference>
<dbReference type="OrthoDB" id="18042at2759"/>
<dbReference type="GO" id="GO:0016887">
    <property type="term" value="F:ATP hydrolysis activity"/>
    <property type="evidence" value="ECO:0007669"/>
    <property type="project" value="EnsemblFungi"/>
</dbReference>
<dbReference type="CDD" id="cd02989">
    <property type="entry name" value="Phd_like_TxnDC9"/>
    <property type="match status" value="1"/>
</dbReference>
<dbReference type="GO" id="GO:0052723">
    <property type="term" value="F:inositol hexakisphosphate 1-kinase activity"/>
    <property type="evidence" value="ECO:0007669"/>
    <property type="project" value="EnsemblFungi"/>
</dbReference>
<evidence type="ECO:0000313" key="18">
    <source>
        <dbReference type="Proteomes" id="UP000030755"/>
    </source>
</evidence>
<dbReference type="EC" id="2.7.4.24" evidence="3 15"/>
<gene>
    <name evidence="17" type="ORF">O9G_000738</name>
</gene>
<dbReference type="SUPFAM" id="SSF53254">
    <property type="entry name" value="Phosphoglycerate mutase-like"/>
    <property type="match status" value="1"/>
</dbReference>
<keyword evidence="5" id="KW-0597">Phosphoprotein</keyword>
<evidence type="ECO:0000256" key="10">
    <source>
        <dbReference type="ARBA" id="ARBA00023212"/>
    </source>
</evidence>
<comment type="similarity">
    <text evidence="2 15">Belongs to the histidine acid phosphatase family. VIP1 subfamily.</text>
</comment>
<dbReference type="GO" id="GO:0006020">
    <property type="term" value="P:inositol metabolic process"/>
    <property type="evidence" value="ECO:0007669"/>
    <property type="project" value="TreeGrafter"/>
</dbReference>
<evidence type="ECO:0000256" key="6">
    <source>
        <dbReference type="ARBA" id="ARBA00022679"/>
    </source>
</evidence>
<dbReference type="STRING" id="988480.A0A075AYI1"/>
<dbReference type="GO" id="GO:0005856">
    <property type="term" value="C:cytoskeleton"/>
    <property type="evidence" value="ECO:0007669"/>
    <property type="project" value="UniProtKB-SubCell"/>
</dbReference>
<dbReference type="GO" id="GO:0052843">
    <property type="term" value="F:inositol-1-diphosphate-2,3,4,5,6-pentakisphosphate diphosphatase activity"/>
    <property type="evidence" value="ECO:0007669"/>
    <property type="project" value="EnsemblFungi"/>
</dbReference>
<dbReference type="GO" id="GO:0005524">
    <property type="term" value="F:ATP binding"/>
    <property type="evidence" value="ECO:0007669"/>
    <property type="project" value="UniProtKB-UniRule"/>
</dbReference>
<dbReference type="GO" id="GO:0000830">
    <property type="term" value="F:inositol hexakisphosphate 4-kinase activity"/>
    <property type="evidence" value="ECO:0007669"/>
    <property type="project" value="EnsemblFungi"/>
</dbReference>
<keyword evidence="4 15" id="KW-0963">Cytoplasm</keyword>
<dbReference type="HOGENOM" id="CLU_000914_3_1_1"/>
<dbReference type="Pfam" id="PF18086">
    <property type="entry name" value="PPIP5K2_N"/>
    <property type="match status" value="1"/>
</dbReference>
<dbReference type="GO" id="GO:0030643">
    <property type="term" value="P:intracellular phosphate ion homeostasis"/>
    <property type="evidence" value="ECO:0007669"/>
    <property type="project" value="EnsemblFungi"/>
</dbReference>
<dbReference type="AlphaFoldDB" id="A0A075AYI1"/>
<organism evidence="17 18">
    <name type="scientific">Rozella allomycis (strain CSF55)</name>
    <dbReference type="NCBI Taxonomy" id="988480"/>
    <lineage>
        <taxon>Eukaryota</taxon>
        <taxon>Fungi</taxon>
        <taxon>Fungi incertae sedis</taxon>
        <taxon>Cryptomycota</taxon>
        <taxon>Cryptomycota incertae sedis</taxon>
        <taxon>Rozella</taxon>
    </lineage>
</organism>
<evidence type="ECO:0000256" key="1">
    <source>
        <dbReference type="ARBA" id="ARBA00004245"/>
    </source>
</evidence>
<evidence type="ECO:0000256" key="2">
    <source>
        <dbReference type="ARBA" id="ARBA00005609"/>
    </source>
</evidence>
<accession>A0A075AYI1</accession>
<comment type="subcellular location">
    <subcellularLocation>
        <location evidence="1 15">Cytoplasm</location>
        <location evidence="1 15">Cytoskeleton</location>
    </subcellularLocation>
</comment>
<name>A0A075AYI1_ROZAC</name>
<dbReference type="InterPro" id="IPR011761">
    <property type="entry name" value="ATP-grasp"/>
</dbReference>
<dbReference type="InterPro" id="IPR000560">
    <property type="entry name" value="His_Pase_clade-2"/>
</dbReference>
<dbReference type="InterPro" id="IPR036249">
    <property type="entry name" value="Thioredoxin-like_sf"/>
</dbReference>
<evidence type="ECO:0000256" key="3">
    <source>
        <dbReference type="ARBA" id="ARBA00012893"/>
    </source>
</evidence>
<evidence type="ECO:0000256" key="4">
    <source>
        <dbReference type="ARBA" id="ARBA00022490"/>
    </source>
</evidence>
<dbReference type="PROSITE" id="PS50975">
    <property type="entry name" value="ATP_GRASP"/>
    <property type="match status" value="1"/>
</dbReference>
<feature type="domain" description="ATP-grasp" evidence="16">
    <location>
        <begin position="340"/>
        <end position="549"/>
    </location>
</feature>
<keyword evidence="6 15" id="KW-0808">Transferase</keyword>
<dbReference type="GO" id="GO:0046872">
    <property type="term" value="F:metal ion binding"/>
    <property type="evidence" value="ECO:0007669"/>
    <property type="project" value="InterPro"/>
</dbReference>
<evidence type="ECO:0000256" key="9">
    <source>
        <dbReference type="ARBA" id="ARBA00022840"/>
    </source>
</evidence>
<sequence>MNGMPDMYAQALEESILQAASVVEAQIDEKIRELENADENSLESIRRQRIQQMKNAALQKAHWRSLGHGSYSELLSEKAFFEEGKKSKDLVCHFYRTSTFRCKILDRHLEALSKAHLEAKFVKIDAEKSPFLCERLGVRVLPTLVIVKDRKPVDQIVGFAEIGNNDDFETIALARRIAKSGVIRFEENEDYSEYGVMMNKNNFYGCVFRSSSLRKLIIGVCAMDTKARSKPMRNILDRITATSDFEVVIFGDKTILDDPIEEWPQCQFLISFFSKGFPLQKAIEYVALRRPFCINDLPLQQLLWDRRWVLSVLDAIDVPTPKRIIVNRDEGPKYYKGVIEELNKNLGIDLGNMTNFSRENVIQIDKDTIMVGKQRLEKPFVEKPVDGEDHNIYIYYPESMGGGVRKLFRKVGNKSSEFFPDEWEIRKEGSFIYETFIDVEKAEDIKVYTIGPYYAHAETRKSPVVDGIVRRNTDGKEVRHLTDLSEEEQELARRVSMAFGQTICGFDLVRCGSKSMVIDVNGWSFVKGNDNYYDMCAKIMSQTFLKIARKRRTTILKEPLNENQWKLKSFISIFRHADRTPKQKMKFNVSSAPFLDLIVKGKEETMIRNPDGLERIEKAAEASLSLGIEEKSKLLQLMEILSKKKKSPGTKVQIKPSYSKSREIEKAQLIVKWGGEFTHAGRHHSKDFGENLRKDLLLMNRKMIDDVKVYTSSERRVMATADIFSKALMFVAELPDDFLSIKKEMLDDNFDAKEKLDKIPENVQFLNVHPEFKNPRVTLDEVFITLKDLRQVMRSNFDTLDVDSLSHRWCCAESSILFKERWEKLFKDFCDVEINNFDPSKVSELYDSLKYDALHHREFFERIFVKNQNCPNEKAALADLIRKAKILFDFIAPQEFGLFPEEKVEIGKIIANRLLAQILDDLNEAKIHATDPCTRLYFTKESHVHALLNIVRFGGLECSIGNWDELDYLTQITFEVYERFKSNTSGFEYSIRIGFSPGAHDSNILDVQIDQKHALSVAPRRWITEHIPLDHAISIIEKMLNK</sequence>
<evidence type="ECO:0000256" key="11">
    <source>
        <dbReference type="ARBA" id="ARBA00033696"/>
    </source>
</evidence>
<dbReference type="OMA" id="IQERWCC"/>
<dbReference type="GO" id="GO:0033857">
    <property type="term" value="F:5-diphosphoinositol pentakisphosphate 1-kinase activity"/>
    <property type="evidence" value="ECO:0007669"/>
    <property type="project" value="EnsemblFungi"/>
</dbReference>
<dbReference type="Pfam" id="PF08443">
    <property type="entry name" value="RimK"/>
    <property type="match status" value="1"/>
</dbReference>
<evidence type="ECO:0000256" key="14">
    <source>
        <dbReference type="PROSITE-ProRule" id="PRU00409"/>
    </source>
</evidence>
<dbReference type="PANTHER" id="PTHR12750:SF9">
    <property type="entry name" value="INOSITOL HEXAKISPHOSPHATE AND DIPHOSPHOINOSITOL-PENTAKISPHOSPHATE KINASE"/>
    <property type="match status" value="1"/>
</dbReference>
<dbReference type="InterPro" id="IPR013651">
    <property type="entry name" value="ATP-grasp_RimK-type"/>
</dbReference>
<dbReference type="EMBL" id="KE560848">
    <property type="protein sequence ID" value="EPZ35342.1"/>
    <property type="molecule type" value="Genomic_DNA"/>
</dbReference>
<keyword evidence="10" id="KW-0206">Cytoskeleton</keyword>
<keyword evidence="18" id="KW-1185">Reference proteome</keyword>
<protein>
    <recommendedName>
        <fullName evidence="13 15">Inositol hexakisphosphate and diphosphoinositol-pentakisphosphate kinase</fullName>
        <ecNumber evidence="3 15">2.7.4.24</ecNumber>
    </recommendedName>
</protein>
<dbReference type="Gene3D" id="3.40.30.10">
    <property type="entry name" value="Glutaredoxin"/>
    <property type="match status" value="1"/>
</dbReference>
<dbReference type="Gene3D" id="3.40.50.1240">
    <property type="entry name" value="Phosphoglycerate mutase-like"/>
    <property type="match status" value="1"/>
</dbReference>
<dbReference type="GO" id="GO:0032958">
    <property type="term" value="P:inositol phosphate biosynthetic process"/>
    <property type="evidence" value="ECO:0007669"/>
    <property type="project" value="EnsemblFungi"/>
</dbReference>
<keyword evidence="9 14" id="KW-0067">ATP-binding</keyword>
<keyword evidence="8 15" id="KW-0418">Kinase</keyword>
<dbReference type="GO" id="GO:0052724">
    <property type="term" value="F:inositol hexakisphosphate 3-kinase activity"/>
    <property type="evidence" value="ECO:0007669"/>
    <property type="project" value="EnsemblFungi"/>
</dbReference>
<dbReference type="Pfam" id="PF00085">
    <property type="entry name" value="Thioredoxin"/>
    <property type="match status" value="1"/>
</dbReference>
<dbReference type="GO" id="GO:0052845">
    <property type="term" value="F:inositol-5-diphosphate-1,2,3,4,6-pentakisphosphate diphosphatase activity"/>
    <property type="evidence" value="ECO:0007669"/>
    <property type="project" value="EnsemblFungi"/>
</dbReference>
<dbReference type="SUPFAM" id="SSF56059">
    <property type="entry name" value="Glutathione synthetase ATP-binding domain-like"/>
    <property type="match status" value="1"/>
</dbReference>
<dbReference type="GO" id="GO:0000831">
    <property type="term" value="F:inositol hexakisphosphate 6-kinase activity"/>
    <property type="evidence" value="ECO:0007669"/>
    <property type="project" value="EnsemblFungi"/>
</dbReference>
<dbReference type="Proteomes" id="UP000030755">
    <property type="component" value="Unassembled WGS sequence"/>
</dbReference>
<evidence type="ECO:0000256" key="5">
    <source>
        <dbReference type="ARBA" id="ARBA00022553"/>
    </source>
</evidence>
<evidence type="ECO:0000256" key="13">
    <source>
        <dbReference type="ARBA" id="ARBA00071668"/>
    </source>
</evidence>
<dbReference type="InterPro" id="IPR029033">
    <property type="entry name" value="His_PPase_superfam"/>
</dbReference>
<evidence type="ECO:0000259" key="16">
    <source>
        <dbReference type="PROSITE" id="PS50975"/>
    </source>
</evidence>
<proteinExistence type="inferred from homology"/>
<dbReference type="Pfam" id="PF00328">
    <property type="entry name" value="His_Phos_2"/>
    <property type="match status" value="1"/>
</dbReference>
<dbReference type="GO" id="GO:0052846">
    <property type="term" value="F:inositol-1,5-bisdiphosphate-2,3,4,6-tetrakisphosphate 1-diphosphatase activity"/>
    <property type="evidence" value="ECO:0007669"/>
    <property type="project" value="EnsemblFungi"/>
</dbReference>
<dbReference type="Gene3D" id="3.40.50.11950">
    <property type="match status" value="1"/>
</dbReference>
<dbReference type="GO" id="GO:0051516">
    <property type="term" value="P:regulation of bipolar cell growth"/>
    <property type="evidence" value="ECO:0007669"/>
    <property type="project" value="EnsemblFungi"/>
</dbReference>